<feature type="domain" description="UPF0242" evidence="4">
    <location>
        <begin position="290"/>
        <end position="441"/>
    </location>
</feature>
<dbReference type="RefSeq" id="WP_032124842.1">
    <property type="nucleotide sequence ID" value="NZ_LN879502.1"/>
</dbReference>
<keyword evidence="2" id="KW-0472">Membrane</keyword>
<gene>
    <name evidence="5" type="ORF">PNK_0180</name>
</gene>
<name>A0A0U5JAE2_9BACT</name>
<accession>A0A0U5JAE2</accession>
<evidence type="ECO:0000259" key="3">
    <source>
        <dbReference type="Pfam" id="PF06785"/>
    </source>
</evidence>
<dbReference type="PATRIC" id="fig|389348.3.peg.209"/>
<sequence>MNQVNEIVSSNMKFKTNNRQYLSIAIIFFYLLPLLFFASYSIGLMSHHKSWSMLSFGLLLIACGSLCLILLIYYWELALKEKLQTEQSKLFHQISFNPEKENKVTSLDTSHTFPQLIDSEPHSIKDDIKDLSLLETNLKESQSEQMRLEEEVQSKSLAIEHLTEENQLLSVKAQQTSQDFSDYKLFSEEQLKQKQLQINLLQQMIEDQRGEMEKRQDQIYQLDTKVHDLSYEIKTLLYLHETESAPAKKEDTFKTKISGPFLEDLDNYPMHTNFIPSNNHSNSDKWVRSIPEATILLKKCITMAQKLTGANYYSNEATRYREFSSSNYAIDQRRLFDGLRNEEGGLIVVYSQKEHKLLFANHQSKALLGWSPDKFTSDFSSIIQEGLADWKRGLNTLSSATESQIRLLAKNKNGQEILLSCHLGIVPSGLFRNYIIGVLYPT</sequence>
<dbReference type="AlphaFoldDB" id="A0A0U5JAE2"/>
<keyword evidence="2" id="KW-0812">Transmembrane</keyword>
<dbReference type="InParanoid" id="A0A0U5JAE2"/>
<evidence type="ECO:0000313" key="6">
    <source>
        <dbReference type="Proteomes" id="UP000069902"/>
    </source>
</evidence>
<proteinExistence type="predicted"/>
<dbReference type="EMBL" id="LN879502">
    <property type="protein sequence ID" value="CUI15818.1"/>
    <property type="molecule type" value="Genomic_DNA"/>
</dbReference>
<feature type="transmembrane region" description="Helical" evidence="2">
    <location>
        <begin position="54"/>
        <end position="75"/>
    </location>
</feature>
<evidence type="ECO:0000256" key="1">
    <source>
        <dbReference type="SAM" id="Coils"/>
    </source>
</evidence>
<dbReference type="Pfam" id="PF18095">
    <property type="entry name" value="PAS_12"/>
    <property type="match status" value="1"/>
</dbReference>
<feature type="coiled-coil region" evidence="1">
    <location>
        <begin position="131"/>
        <end position="218"/>
    </location>
</feature>
<dbReference type="KEGG" id="pnl:PNK_0180"/>
<protein>
    <submittedName>
        <fullName evidence="5">Conserved putative membrane protein</fullName>
    </submittedName>
</protein>
<reference evidence="6" key="1">
    <citation type="submission" date="2015-09" db="EMBL/GenBank/DDBJ databases">
        <authorList>
            <person name="Bertelli C."/>
        </authorList>
    </citation>
    <scope>NUCLEOTIDE SEQUENCE [LARGE SCALE GENOMIC DNA]</scope>
    <source>
        <strain evidence="6">KNic</strain>
    </source>
</reference>
<organism evidence="5 6">
    <name type="scientific">Candidatus Protochlamydia naegleriophila</name>
    <dbReference type="NCBI Taxonomy" id="389348"/>
    <lineage>
        <taxon>Bacteria</taxon>
        <taxon>Pseudomonadati</taxon>
        <taxon>Chlamydiota</taxon>
        <taxon>Chlamydiia</taxon>
        <taxon>Parachlamydiales</taxon>
        <taxon>Parachlamydiaceae</taxon>
        <taxon>Candidatus Protochlamydia</taxon>
    </lineage>
</organism>
<dbReference type="InterPro" id="IPR009623">
    <property type="entry name" value="UPF0242_N"/>
</dbReference>
<keyword evidence="6" id="KW-1185">Reference proteome</keyword>
<keyword evidence="2" id="KW-1133">Transmembrane helix</keyword>
<keyword evidence="1" id="KW-0175">Coiled coil</keyword>
<evidence type="ECO:0000259" key="4">
    <source>
        <dbReference type="Pfam" id="PF18095"/>
    </source>
</evidence>
<dbReference type="InterPro" id="IPR040578">
    <property type="entry name" value="UPF0242_PAS"/>
</dbReference>
<evidence type="ECO:0000256" key="2">
    <source>
        <dbReference type="SAM" id="Phobius"/>
    </source>
</evidence>
<dbReference type="Proteomes" id="UP000069902">
    <property type="component" value="Chromosome cPNK"/>
</dbReference>
<dbReference type="Pfam" id="PF06785">
    <property type="entry name" value="UPF0242"/>
    <property type="match status" value="1"/>
</dbReference>
<feature type="domain" description="UPF0242" evidence="3">
    <location>
        <begin position="19"/>
        <end position="240"/>
    </location>
</feature>
<feature type="transmembrane region" description="Helical" evidence="2">
    <location>
        <begin position="21"/>
        <end position="42"/>
    </location>
</feature>
<evidence type="ECO:0000313" key="5">
    <source>
        <dbReference type="EMBL" id="CUI15818.1"/>
    </source>
</evidence>